<dbReference type="InterPro" id="IPR001433">
    <property type="entry name" value="OxRdtase_FAD/NAD-bd"/>
</dbReference>
<feature type="transmembrane region" description="Helical" evidence="8">
    <location>
        <begin position="29"/>
        <end position="47"/>
    </location>
</feature>
<dbReference type="KEGG" id="ela:UCREL1_1382"/>
<reference evidence="12" key="1">
    <citation type="journal article" date="2013" name="Genome Announc.">
        <title>Draft genome sequence of the grapevine dieback fungus Eutypa lata UCR-EL1.</title>
        <authorList>
            <person name="Blanco-Ulate B."/>
            <person name="Rolshausen P.E."/>
            <person name="Cantu D."/>
        </authorList>
    </citation>
    <scope>NUCLEOTIDE SEQUENCE [LARGE SCALE GENOMIC DNA]</scope>
    <source>
        <strain evidence="12">UCR-EL1</strain>
    </source>
</reference>
<evidence type="ECO:0000256" key="3">
    <source>
        <dbReference type="ARBA" id="ARBA00022692"/>
    </source>
</evidence>
<evidence type="ECO:0000256" key="8">
    <source>
        <dbReference type="SAM" id="Phobius"/>
    </source>
</evidence>
<dbReference type="Pfam" id="PF00175">
    <property type="entry name" value="NAD_binding_1"/>
    <property type="match status" value="1"/>
</dbReference>
<dbReference type="Gene3D" id="3.40.50.80">
    <property type="entry name" value="Nucleotide-binding domain of ferredoxin-NADP reductase (FNR) module"/>
    <property type="match status" value="1"/>
</dbReference>
<feature type="transmembrane region" description="Helical" evidence="8">
    <location>
        <begin position="121"/>
        <end position="144"/>
    </location>
</feature>
<proteinExistence type="predicted"/>
<dbReference type="EMBL" id="KB705622">
    <property type="protein sequence ID" value="EMR71582.1"/>
    <property type="molecule type" value="Genomic_DNA"/>
</dbReference>
<keyword evidence="2" id="KW-0813">Transport</keyword>
<name>M7T4Q7_EUTLA</name>
<evidence type="ECO:0000256" key="6">
    <source>
        <dbReference type="ARBA" id="ARBA00023136"/>
    </source>
</evidence>
<evidence type="ECO:0000259" key="9">
    <source>
        <dbReference type="Pfam" id="PF00175"/>
    </source>
</evidence>
<feature type="transmembrane region" description="Helical" evidence="8">
    <location>
        <begin position="261"/>
        <end position="281"/>
    </location>
</feature>
<protein>
    <submittedName>
        <fullName evidence="11">Putative ferric-chelate reductase protein</fullName>
    </submittedName>
</protein>
<organism evidence="11 12">
    <name type="scientific">Eutypa lata (strain UCR-EL1)</name>
    <name type="common">Grapevine dieback disease fungus</name>
    <name type="synonym">Eutypa armeniacae</name>
    <dbReference type="NCBI Taxonomy" id="1287681"/>
    <lineage>
        <taxon>Eukaryota</taxon>
        <taxon>Fungi</taxon>
        <taxon>Dikarya</taxon>
        <taxon>Ascomycota</taxon>
        <taxon>Pezizomycotina</taxon>
        <taxon>Sordariomycetes</taxon>
        <taxon>Xylariomycetidae</taxon>
        <taxon>Xylariales</taxon>
        <taxon>Diatrypaceae</taxon>
        <taxon>Eutypa</taxon>
    </lineage>
</organism>
<comment type="subcellular location">
    <subcellularLocation>
        <location evidence="1">Membrane</location>
        <topology evidence="1">Multi-pass membrane protein</topology>
    </subcellularLocation>
</comment>
<dbReference type="SFLD" id="SFLDG01168">
    <property type="entry name" value="Ferric_reductase_subgroup_(FRE"/>
    <property type="match status" value="1"/>
</dbReference>
<dbReference type="HOGENOM" id="CLU_010365_2_1_1"/>
<evidence type="ECO:0000256" key="2">
    <source>
        <dbReference type="ARBA" id="ARBA00022448"/>
    </source>
</evidence>
<dbReference type="InterPro" id="IPR039261">
    <property type="entry name" value="FNR_nucleotide-bd"/>
</dbReference>
<dbReference type="CDD" id="cd06186">
    <property type="entry name" value="NOX_Duox_like_FAD_NADP"/>
    <property type="match status" value="1"/>
</dbReference>
<evidence type="ECO:0000313" key="12">
    <source>
        <dbReference type="Proteomes" id="UP000012174"/>
    </source>
</evidence>
<evidence type="ECO:0000256" key="4">
    <source>
        <dbReference type="ARBA" id="ARBA00022989"/>
    </source>
</evidence>
<feature type="transmembrane region" description="Helical" evidence="8">
    <location>
        <begin position="165"/>
        <end position="184"/>
    </location>
</feature>
<keyword evidence="6 8" id="KW-0472">Membrane</keyword>
<dbReference type="SUPFAM" id="SSF52343">
    <property type="entry name" value="Ferredoxin reductase-like, C-terminal NADP-linked domain"/>
    <property type="match status" value="1"/>
</dbReference>
<dbReference type="InterPro" id="IPR013130">
    <property type="entry name" value="Fe3_Rdtase_TM_dom"/>
</dbReference>
<dbReference type="OrthoDB" id="167398at2759"/>
<feature type="transmembrane region" description="Helical" evidence="8">
    <location>
        <begin position="233"/>
        <end position="255"/>
    </location>
</feature>
<keyword evidence="3 8" id="KW-0812">Transmembrane</keyword>
<keyword evidence="4 8" id="KW-1133">Transmembrane helix</keyword>
<feature type="transmembrane region" description="Helical" evidence="8">
    <location>
        <begin position="89"/>
        <end position="109"/>
    </location>
</feature>
<feature type="compositionally biased region" description="Polar residues" evidence="7">
    <location>
        <begin position="351"/>
        <end position="362"/>
    </location>
</feature>
<feature type="region of interest" description="Disordered" evidence="7">
    <location>
        <begin position="349"/>
        <end position="376"/>
    </location>
</feature>
<evidence type="ECO:0000313" key="11">
    <source>
        <dbReference type="EMBL" id="EMR71582.1"/>
    </source>
</evidence>
<dbReference type="PANTHER" id="PTHR32361">
    <property type="entry name" value="FERRIC/CUPRIC REDUCTASE TRANSMEMBRANE COMPONENT"/>
    <property type="match status" value="1"/>
</dbReference>
<dbReference type="OMA" id="WRIWESH"/>
<dbReference type="GO" id="GO:0015677">
    <property type="term" value="P:copper ion import"/>
    <property type="evidence" value="ECO:0007669"/>
    <property type="project" value="TreeGrafter"/>
</dbReference>
<sequence length="568" mass="63245">MEVKSSRYGYSDLLNLHDLIASIDHIDRLVLLLTCTTIPIAFSWLRFLPLPPSVVSKFYAYVIDPPLFGSYHAVPVLGLGFVPTRGQALFIAYIWAINVVLSAVGYEIITPNSWYSTTSDQLLSFIANRVGVLSFVNLAITILYSSRNNVLLHLSSWSHSTFLLVHRWVAFICMLQACLHSVLYVRIYRQKDAADYAAERQLEYWIWGVIATLCLAIMIPSSVLWVRKRAYETFLASHIVLAVLGTIGCMLHIYYRFAWQWGYEVWVWIAFAVFIFDRFLARPWRLARNGRKTAFVSIVDNDYLKVDIPAVVAHGQAYLYFPTLTWRIWENHPFSVAALSGIQLPEPSLAPGTNSQSDTPLSGSPEAEKQIARTNTSLEKPRGAGITFYIRRMGGLTEKLAQHAKLGQGTTVLVESSYGPEQMSIVPSPTSQPTIDYPNLICIAGGVGITAVLPLLNRSDGFLAPFGKTKLFWGVRTEPLVASVENMLGQEGTRHDGKAKWRNVDVSISIGERFNLRTVLENEVRGAVGGTTVVVCGPPGMADEVRLAVTGLARHGAIVRLSEESFSW</sequence>
<dbReference type="SFLD" id="SFLDS00052">
    <property type="entry name" value="Ferric_Reductase_Domain"/>
    <property type="match status" value="1"/>
</dbReference>
<feature type="domain" description="Ferric oxidoreductase" evidence="10">
    <location>
        <begin position="131"/>
        <end position="248"/>
    </location>
</feature>
<dbReference type="GO" id="GO:0006826">
    <property type="term" value="P:iron ion transport"/>
    <property type="evidence" value="ECO:0007669"/>
    <property type="project" value="TreeGrafter"/>
</dbReference>
<evidence type="ECO:0000256" key="1">
    <source>
        <dbReference type="ARBA" id="ARBA00004141"/>
    </source>
</evidence>
<keyword evidence="5" id="KW-0406">Ion transport</keyword>
<dbReference type="AlphaFoldDB" id="M7T4Q7"/>
<dbReference type="Pfam" id="PF01794">
    <property type="entry name" value="Ferric_reduct"/>
    <property type="match status" value="1"/>
</dbReference>
<gene>
    <name evidence="11" type="ORF">UCREL1_1382</name>
</gene>
<evidence type="ECO:0000256" key="7">
    <source>
        <dbReference type="SAM" id="MobiDB-lite"/>
    </source>
</evidence>
<evidence type="ECO:0000259" key="10">
    <source>
        <dbReference type="Pfam" id="PF01794"/>
    </source>
</evidence>
<keyword evidence="12" id="KW-1185">Reference proteome</keyword>
<dbReference type="eggNOG" id="KOG0039">
    <property type="taxonomic scope" value="Eukaryota"/>
</dbReference>
<dbReference type="InterPro" id="IPR051410">
    <property type="entry name" value="Ferric/Cupric_Reductase"/>
</dbReference>
<dbReference type="GO" id="GO:0006879">
    <property type="term" value="P:intracellular iron ion homeostasis"/>
    <property type="evidence" value="ECO:0007669"/>
    <property type="project" value="TreeGrafter"/>
</dbReference>
<dbReference type="PANTHER" id="PTHR32361:SF9">
    <property type="entry name" value="FERRIC REDUCTASE TRANSMEMBRANE COMPONENT 3-RELATED"/>
    <property type="match status" value="1"/>
</dbReference>
<accession>M7T4Q7</accession>
<feature type="transmembrane region" description="Helical" evidence="8">
    <location>
        <begin position="204"/>
        <end position="226"/>
    </location>
</feature>
<evidence type="ECO:0000256" key="5">
    <source>
        <dbReference type="ARBA" id="ARBA00023065"/>
    </source>
</evidence>
<dbReference type="GO" id="GO:0005886">
    <property type="term" value="C:plasma membrane"/>
    <property type="evidence" value="ECO:0007669"/>
    <property type="project" value="TreeGrafter"/>
</dbReference>
<dbReference type="GO" id="GO:0000293">
    <property type="term" value="F:ferric-chelate reductase activity"/>
    <property type="evidence" value="ECO:0007669"/>
    <property type="project" value="TreeGrafter"/>
</dbReference>
<feature type="domain" description="Oxidoreductase FAD/NAD(P)-binding" evidence="9">
    <location>
        <begin position="443"/>
        <end position="546"/>
    </location>
</feature>
<dbReference type="Proteomes" id="UP000012174">
    <property type="component" value="Unassembled WGS sequence"/>
</dbReference>